<gene>
    <name evidence="2" type="ORF">CFK38_06500</name>
</gene>
<feature type="transmembrane region" description="Helical" evidence="1">
    <location>
        <begin position="52"/>
        <end position="74"/>
    </location>
</feature>
<evidence type="ECO:0000313" key="3">
    <source>
        <dbReference type="Proteomes" id="UP000218165"/>
    </source>
</evidence>
<keyword evidence="1" id="KW-0472">Membrane</keyword>
<dbReference type="OrthoDB" id="3555880at2"/>
<name>A0A291GMM3_9MICO</name>
<keyword evidence="1" id="KW-1133">Transmembrane helix</keyword>
<reference evidence="3" key="1">
    <citation type="submission" date="2017-09" db="EMBL/GenBank/DDBJ databases">
        <title>Brachybacterium sp. VM2412.</title>
        <authorList>
            <person name="Tak E.J."/>
            <person name="Bae J.-W."/>
        </authorList>
    </citation>
    <scope>NUCLEOTIDE SEQUENCE [LARGE SCALE GENOMIC DNA]</scope>
    <source>
        <strain evidence="3">VM2412</strain>
    </source>
</reference>
<organism evidence="2 3">
    <name type="scientific">Brachybacterium vulturis</name>
    <dbReference type="NCBI Taxonomy" id="2017484"/>
    <lineage>
        <taxon>Bacteria</taxon>
        <taxon>Bacillati</taxon>
        <taxon>Actinomycetota</taxon>
        <taxon>Actinomycetes</taxon>
        <taxon>Micrococcales</taxon>
        <taxon>Dermabacteraceae</taxon>
        <taxon>Brachybacterium</taxon>
    </lineage>
</organism>
<sequence>MPRRTTGTTAQAGLYVRELRRSLRNNSGAFGYSVMITSTMAMLSSIEGSPRPTHIVLFLLGAVASFALIEAVATRAFTRSLEDEDTAVIALGASLNLFSIAGGVGVAAGLAVLLPETASWLLAPFAASVTYVLVTAVEMAVARRIEERRRVE</sequence>
<accession>A0A291GMM3</accession>
<keyword evidence="1" id="KW-0812">Transmembrane</keyword>
<dbReference type="Proteomes" id="UP000218165">
    <property type="component" value="Chromosome"/>
</dbReference>
<evidence type="ECO:0000313" key="2">
    <source>
        <dbReference type="EMBL" id="ATG51214.1"/>
    </source>
</evidence>
<keyword evidence="3" id="KW-1185">Reference proteome</keyword>
<dbReference type="EMBL" id="CP023563">
    <property type="protein sequence ID" value="ATG51214.1"/>
    <property type="molecule type" value="Genomic_DNA"/>
</dbReference>
<dbReference type="AlphaFoldDB" id="A0A291GMM3"/>
<protein>
    <submittedName>
        <fullName evidence="2">Uncharacterized protein</fullName>
    </submittedName>
</protein>
<dbReference type="KEGG" id="brz:CFK38_06500"/>
<feature type="transmembrane region" description="Helical" evidence="1">
    <location>
        <begin position="29"/>
        <end position="46"/>
    </location>
</feature>
<evidence type="ECO:0000256" key="1">
    <source>
        <dbReference type="SAM" id="Phobius"/>
    </source>
</evidence>
<dbReference type="RefSeq" id="WP_096802350.1">
    <property type="nucleotide sequence ID" value="NZ_CP023563.1"/>
</dbReference>
<feature type="transmembrane region" description="Helical" evidence="1">
    <location>
        <begin position="120"/>
        <end position="141"/>
    </location>
</feature>
<feature type="transmembrane region" description="Helical" evidence="1">
    <location>
        <begin position="86"/>
        <end position="114"/>
    </location>
</feature>
<proteinExistence type="predicted"/>